<evidence type="ECO:0000256" key="1">
    <source>
        <dbReference type="SAM" id="MobiDB-lite"/>
    </source>
</evidence>
<feature type="compositionally biased region" description="Polar residues" evidence="1">
    <location>
        <begin position="16"/>
        <end position="28"/>
    </location>
</feature>
<evidence type="ECO:0000313" key="2">
    <source>
        <dbReference type="EMBL" id="PMC64908.1"/>
    </source>
</evidence>
<feature type="compositionally biased region" description="Basic residues" evidence="1">
    <location>
        <begin position="29"/>
        <end position="39"/>
    </location>
</feature>
<dbReference type="EMBL" id="PNHG01000003">
    <property type="protein sequence ID" value="PMC64908.1"/>
    <property type="molecule type" value="Genomic_DNA"/>
</dbReference>
<proteinExistence type="predicted"/>
<keyword evidence="3" id="KW-1185">Reference proteome</keyword>
<reference evidence="2 3" key="1">
    <citation type="submission" date="2017-09" db="EMBL/GenBank/DDBJ databases">
        <title>Bacterial strain isolated from the female urinary microbiota.</title>
        <authorList>
            <person name="Thomas-White K."/>
            <person name="Kumar N."/>
            <person name="Forster S."/>
            <person name="Putonti C."/>
            <person name="Lawley T."/>
            <person name="Wolfe A.J."/>
        </authorList>
    </citation>
    <scope>NUCLEOTIDE SEQUENCE [LARGE SCALE GENOMIC DNA]</scope>
    <source>
        <strain evidence="2 3">UMB0792</strain>
    </source>
</reference>
<accession>A0A2N6T6F2</accession>
<organism evidence="2 3">
    <name type="scientific">Corynebacterium tuscaniense</name>
    <dbReference type="NCBI Taxonomy" id="302449"/>
    <lineage>
        <taxon>Bacteria</taxon>
        <taxon>Bacillati</taxon>
        <taxon>Actinomycetota</taxon>
        <taxon>Actinomycetes</taxon>
        <taxon>Mycobacteriales</taxon>
        <taxon>Corynebacteriaceae</taxon>
        <taxon>Corynebacterium</taxon>
    </lineage>
</organism>
<dbReference type="AlphaFoldDB" id="A0A2N6T6F2"/>
<gene>
    <name evidence="2" type="ORF">CJ203_02485</name>
</gene>
<dbReference type="InterPro" id="IPR015068">
    <property type="entry name" value="DUF1877"/>
</dbReference>
<evidence type="ECO:0008006" key="4">
    <source>
        <dbReference type="Google" id="ProtNLM"/>
    </source>
</evidence>
<comment type="caution">
    <text evidence="2">The sequence shown here is derived from an EMBL/GenBank/DDBJ whole genome shotgun (WGS) entry which is preliminary data.</text>
</comment>
<feature type="compositionally biased region" description="Polar residues" evidence="1">
    <location>
        <begin position="40"/>
        <end position="69"/>
    </location>
</feature>
<feature type="region of interest" description="Disordered" evidence="1">
    <location>
        <begin position="1"/>
        <end position="81"/>
    </location>
</feature>
<name>A0A2N6T6F2_9CORY</name>
<dbReference type="InterPro" id="IPR035944">
    <property type="entry name" value="YfbM-like_sf"/>
</dbReference>
<protein>
    <recommendedName>
        <fullName evidence="4">DUF1877 family protein</fullName>
    </recommendedName>
</protein>
<dbReference type="Gene3D" id="3.40.1760.10">
    <property type="entry name" value="YfbM-like super family"/>
    <property type="match status" value="1"/>
</dbReference>
<dbReference type="Pfam" id="PF08974">
    <property type="entry name" value="DUF1877"/>
    <property type="match status" value="1"/>
</dbReference>
<evidence type="ECO:0000313" key="3">
    <source>
        <dbReference type="Proteomes" id="UP000235836"/>
    </source>
</evidence>
<sequence length="218" mass="23780">MTRCRRTTSTKSTASYSCQANPSSAGRTSRSKQERKRNSSGRLPSCSGSKTPTATGETIHTSTKPSTTWAPKPLDPPPLTRKGTAMIIPFYIFVPANEYDELLDKDVDTRYDVTFDALEEETLDVEDVDKLYLDAHQHLTELLTETTASAIVYGTTDLDPDEEGDGMRANSPDQVAELAETLGNIDLDALDDTAGIDDLTDIYTKAAQRGDAIVIVLN</sequence>
<dbReference type="Proteomes" id="UP000235836">
    <property type="component" value="Unassembled WGS sequence"/>
</dbReference>